<sequence length="24" mass="2874">MIQKYGRDLEWVADVEYSGEMLLQ</sequence>
<dbReference type="Proteomes" id="UP000006873">
    <property type="component" value="Chromosome"/>
</dbReference>
<reference key="1">
    <citation type="submission" date="2010-09" db="EMBL/GenBank/DDBJ databases">
        <authorList>
            <person name="Roh H."/>
            <person name="Ko H.-J."/>
            <person name="Kim D."/>
            <person name="Choi D.G."/>
            <person name="Park S."/>
            <person name="Kim S."/>
            <person name="Kim K.H."/>
            <person name="Chang I.S."/>
            <person name="Choi I.-G."/>
        </authorList>
    </citation>
    <scope>NUCLEOTIDE SEQUENCE</scope>
    <source>
        <strain>KIST612</strain>
    </source>
</reference>
<evidence type="ECO:0000313" key="2">
    <source>
        <dbReference type="Proteomes" id="UP000006873"/>
    </source>
</evidence>
<keyword evidence="2" id="KW-1185">Reference proteome</keyword>
<dbReference type="KEGG" id="elm:ELI_1783"/>
<proteinExistence type="predicted"/>
<organism evidence="1 2">
    <name type="scientific">Eubacterium callanderi</name>
    <dbReference type="NCBI Taxonomy" id="53442"/>
    <lineage>
        <taxon>Bacteria</taxon>
        <taxon>Bacillati</taxon>
        <taxon>Bacillota</taxon>
        <taxon>Clostridia</taxon>
        <taxon>Eubacteriales</taxon>
        <taxon>Eubacteriaceae</taxon>
        <taxon>Eubacterium</taxon>
    </lineage>
</organism>
<accession>E3GDG4</accession>
<name>E3GDG4_9FIRM</name>
<dbReference type="EMBL" id="CP002273">
    <property type="protein sequence ID" value="ADO36769.1"/>
    <property type="molecule type" value="Genomic_DNA"/>
</dbReference>
<dbReference type="HOGENOM" id="CLU_3420954_0_0_9"/>
<reference evidence="1 2" key="2">
    <citation type="journal article" date="2011" name="J. Bacteriol.">
        <title>Complete genome sequence of a carbon monoxide-utilizing acetogen, Eubacterium limosum KIST612.</title>
        <authorList>
            <person name="Roh H."/>
            <person name="Ko H.J."/>
            <person name="Kim D."/>
            <person name="Choi D.G."/>
            <person name="Park S."/>
            <person name="Kim S."/>
            <person name="Chang I.S."/>
            <person name="Choi I.G."/>
        </authorList>
    </citation>
    <scope>NUCLEOTIDE SEQUENCE [LARGE SCALE GENOMIC DNA]</scope>
    <source>
        <strain evidence="1 2">KIST612</strain>
    </source>
</reference>
<dbReference type="AlphaFoldDB" id="E3GDG4"/>
<gene>
    <name evidence="1" type="ordered locus">ELI_1783</name>
</gene>
<protein>
    <submittedName>
        <fullName evidence="1">Uncharacterized protein</fullName>
    </submittedName>
</protein>
<evidence type="ECO:0000313" key="1">
    <source>
        <dbReference type="EMBL" id="ADO36769.1"/>
    </source>
</evidence>